<dbReference type="EMBL" id="LAZR01006365">
    <property type="protein sequence ID" value="KKM92642.1"/>
    <property type="molecule type" value="Genomic_DNA"/>
</dbReference>
<reference evidence="3" key="1">
    <citation type="journal article" date="2015" name="Nature">
        <title>Complex archaea that bridge the gap between prokaryotes and eukaryotes.</title>
        <authorList>
            <person name="Spang A."/>
            <person name="Saw J.H."/>
            <person name="Jorgensen S.L."/>
            <person name="Zaremba-Niedzwiedzka K."/>
            <person name="Martijn J."/>
            <person name="Lind A.E."/>
            <person name="van Eijk R."/>
            <person name="Schleper C."/>
            <person name="Guy L."/>
            <person name="Ettema T.J."/>
        </authorList>
    </citation>
    <scope>NUCLEOTIDE SEQUENCE</scope>
</reference>
<dbReference type="Gene3D" id="1.10.150.20">
    <property type="entry name" value="5' to 3' exonuclease, C-terminal subdomain"/>
    <property type="match status" value="1"/>
</dbReference>
<dbReference type="SUPFAM" id="SSF56672">
    <property type="entry name" value="DNA/RNA polymerases"/>
    <property type="match status" value="1"/>
</dbReference>
<dbReference type="PANTHER" id="PTHR10133">
    <property type="entry name" value="DNA POLYMERASE I"/>
    <property type="match status" value="1"/>
</dbReference>
<organism evidence="3">
    <name type="scientific">marine sediment metagenome</name>
    <dbReference type="NCBI Taxonomy" id="412755"/>
    <lineage>
        <taxon>unclassified sequences</taxon>
        <taxon>metagenomes</taxon>
        <taxon>ecological metagenomes</taxon>
    </lineage>
</organism>
<accession>A0A0F9PH41</accession>
<name>A0A0F9PH41_9ZZZZ</name>
<gene>
    <name evidence="3" type="ORF">LCGC14_1216370</name>
</gene>
<dbReference type="AlphaFoldDB" id="A0A0F9PH41"/>
<proteinExistence type="predicted"/>
<dbReference type="GO" id="GO:0008408">
    <property type="term" value="F:3'-5' exonuclease activity"/>
    <property type="evidence" value="ECO:0007669"/>
    <property type="project" value="InterPro"/>
</dbReference>
<dbReference type="InterPro" id="IPR002562">
    <property type="entry name" value="3'-5'_exonuclease_dom"/>
</dbReference>
<dbReference type="GO" id="GO:0003887">
    <property type="term" value="F:DNA-directed DNA polymerase activity"/>
    <property type="evidence" value="ECO:0007669"/>
    <property type="project" value="InterPro"/>
</dbReference>
<dbReference type="Gene3D" id="1.20.1060.10">
    <property type="entry name" value="Taq DNA Polymerase, Chain T, domain 4"/>
    <property type="match status" value="1"/>
</dbReference>
<dbReference type="Pfam" id="PF01612">
    <property type="entry name" value="DNA_pol_A_exo1"/>
    <property type="match status" value="1"/>
</dbReference>
<feature type="domain" description="DNA-directed DNA polymerase family A palm" evidence="2">
    <location>
        <begin position="366"/>
        <end position="578"/>
    </location>
</feature>
<evidence type="ECO:0008006" key="4">
    <source>
        <dbReference type="Google" id="ProtNLM"/>
    </source>
</evidence>
<feature type="domain" description="3'-5' exonuclease" evidence="1">
    <location>
        <begin position="3"/>
        <end position="174"/>
    </location>
</feature>
<evidence type="ECO:0000313" key="3">
    <source>
        <dbReference type="EMBL" id="KKM92642.1"/>
    </source>
</evidence>
<evidence type="ECO:0000259" key="2">
    <source>
        <dbReference type="SMART" id="SM00482"/>
    </source>
</evidence>
<dbReference type="InterPro" id="IPR036397">
    <property type="entry name" value="RNaseH_sf"/>
</dbReference>
<dbReference type="Gene3D" id="3.30.70.370">
    <property type="match status" value="1"/>
</dbReference>
<dbReference type="PANTHER" id="PTHR10133:SF62">
    <property type="entry name" value="DNA POLYMERASE THETA"/>
    <property type="match status" value="1"/>
</dbReference>
<dbReference type="GO" id="GO:0003677">
    <property type="term" value="F:DNA binding"/>
    <property type="evidence" value="ECO:0007669"/>
    <property type="project" value="InterPro"/>
</dbReference>
<dbReference type="SMART" id="SM00474">
    <property type="entry name" value="35EXOc"/>
    <property type="match status" value="1"/>
</dbReference>
<dbReference type="PRINTS" id="PR00868">
    <property type="entry name" value="DNAPOLI"/>
</dbReference>
<dbReference type="InterPro" id="IPR012337">
    <property type="entry name" value="RNaseH-like_sf"/>
</dbReference>
<protein>
    <recommendedName>
        <fullName evidence="4">DNA-directed DNA polymerase family A palm domain-containing protein</fullName>
    </recommendedName>
</protein>
<sequence length="615" mass="71383">MNTFLHTYAEVHDYFRRRDFKTCAFDSETSDLNYTKLRMVGCSFCNGETTCYINLNEMKKTDRTKTIEYIRHMFATHIKSVAMHNAPFDLKVLHKEEIYDVTDKIFCTMTAHHLINENANHGLKGLAEKYLNVVSVTYEHASTCGFDHPMFLEYACNDATWTYALMRIFNKKIYDLGVNRLFFEVEMPFQFVLMDMEINGVQVNRDKLEELRIKASAIRLELMQKLYKMLNLGYSLQADMFTGDIELVSKHKLSDNNIRKELERRGLKSPYMTKGGKDGKNKKMSVGKETMTHLAGDEFVDEVIKYKIVDKLLGSFIEPMPGHLDDDGRVRSSWWNIGTKTGRLSCSKPNMQQNPKVNPLLPFDYKEIFEAPKGKKLLSVDYKGQELRLLAIISRDPTLLNAFRKKYDLHLLTANYVFELGIKEEQLIESHKNYKELKKKYDYERHIGKNGYNFPIIYGTTAYGIAKNTGVSEDIAQTGIDRFFNAYPEVRRAIQCCSTFLNENWHVRSLTKRRRRLDPNEKKSHRQAFNFLIQGLAADLIRCACVNMRKVINEHPEWGLKFIMIIHDEIVMEINEDMVEKARPFIVDVMENAMSKLPLKMSVEIGVGQTYSGAK</sequence>
<dbReference type="GO" id="GO:0006261">
    <property type="term" value="P:DNA-templated DNA replication"/>
    <property type="evidence" value="ECO:0007669"/>
    <property type="project" value="InterPro"/>
</dbReference>
<dbReference type="SUPFAM" id="SSF53098">
    <property type="entry name" value="Ribonuclease H-like"/>
    <property type="match status" value="1"/>
</dbReference>
<dbReference type="InterPro" id="IPR002298">
    <property type="entry name" value="DNA_polymerase_A"/>
</dbReference>
<dbReference type="GO" id="GO:0006302">
    <property type="term" value="P:double-strand break repair"/>
    <property type="evidence" value="ECO:0007669"/>
    <property type="project" value="TreeGrafter"/>
</dbReference>
<evidence type="ECO:0000259" key="1">
    <source>
        <dbReference type="SMART" id="SM00474"/>
    </source>
</evidence>
<dbReference type="Gene3D" id="3.30.420.10">
    <property type="entry name" value="Ribonuclease H-like superfamily/Ribonuclease H"/>
    <property type="match status" value="1"/>
</dbReference>
<dbReference type="Pfam" id="PF00476">
    <property type="entry name" value="DNA_pol_A"/>
    <property type="match status" value="1"/>
</dbReference>
<dbReference type="SMART" id="SM00482">
    <property type="entry name" value="POLAc"/>
    <property type="match status" value="1"/>
</dbReference>
<dbReference type="InterPro" id="IPR001098">
    <property type="entry name" value="DNA-dir_DNA_pol_A_palm_dom"/>
</dbReference>
<dbReference type="InterPro" id="IPR043502">
    <property type="entry name" value="DNA/RNA_pol_sf"/>
</dbReference>
<comment type="caution">
    <text evidence="3">The sequence shown here is derived from an EMBL/GenBank/DDBJ whole genome shotgun (WGS) entry which is preliminary data.</text>
</comment>